<dbReference type="VEuPathDB" id="TrichDB:TRFO_28578"/>
<accession>A0A1J4K2L5</accession>
<evidence type="ECO:0000313" key="3">
    <source>
        <dbReference type="Proteomes" id="UP000179807"/>
    </source>
</evidence>
<dbReference type="Gene3D" id="3.40.630.30">
    <property type="match status" value="1"/>
</dbReference>
<dbReference type="InterPro" id="IPR000182">
    <property type="entry name" value="GNAT_dom"/>
</dbReference>
<dbReference type="Pfam" id="PF00583">
    <property type="entry name" value="Acetyltransf_1"/>
    <property type="match status" value="1"/>
</dbReference>
<keyword evidence="3" id="KW-1185">Reference proteome</keyword>
<dbReference type="AlphaFoldDB" id="A0A1J4K2L5"/>
<dbReference type="Proteomes" id="UP000179807">
    <property type="component" value="Unassembled WGS sequence"/>
</dbReference>
<dbReference type="InterPro" id="IPR016181">
    <property type="entry name" value="Acyl_CoA_acyltransferase"/>
</dbReference>
<protein>
    <recommendedName>
        <fullName evidence="1">N-acetyltransferase domain-containing protein</fullName>
    </recommendedName>
</protein>
<dbReference type="PROSITE" id="PS51186">
    <property type="entry name" value="GNAT"/>
    <property type="match status" value="1"/>
</dbReference>
<feature type="domain" description="N-acetyltransferase" evidence="1">
    <location>
        <begin position="55"/>
        <end position="215"/>
    </location>
</feature>
<evidence type="ECO:0000313" key="2">
    <source>
        <dbReference type="EMBL" id="OHT03988.1"/>
    </source>
</evidence>
<gene>
    <name evidence="2" type="ORF">TRFO_28578</name>
</gene>
<dbReference type="SUPFAM" id="SSF55729">
    <property type="entry name" value="Acyl-CoA N-acyltransferases (Nat)"/>
    <property type="match status" value="1"/>
</dbReference>
<dbReference type="CDD" id="cd04301">
    <property type="entry name" value="NAT_SF"/>
    <property type="match status" value="1"/>
</dbReference>
<dbReference type="GO" id="GO:0016747">
    <property type="term" value="F:acyltransferase activity, transferring groups other than amino-acyl groups"/>
    <property type="evidence" value="ECO:0007669"/>
    <property type="project" value="InterPro"/>
</dbReference>
<dbReference type="EMBL" id="MLAK01000809">
    <property type="protein sequence ID" value="OHT03988.1"/>
    <property type="molecule type" value="Genomic_DNA"/>
</dbReference>
<reference evidence="2" key="1">
    <citation type="submission" date="2016-10" db="EMBL/GenBank/DDBJ databases">
        <authorList>
            <person name="Benchimol M."/>
            <person name="Almeida L.G."/>
            <person name="Vasconcelos A.T."/>
            <person name="Perreira-Neves A."/>
            <person name="Rosa I.A."/>
            <person name="Tasca T."/>
            <person name="Bogo M.R."/>
            <person name="de Souza W."/>
        </authorList>
    </citation>
    <scope>NUCLEOTIDE SEQUENCE [LARGE SCALE GENOMIC DNA]</scope>
    <source>
        <strain evidence="2">K</strain>
    </source>
</reference>
<dbReference type="GeneID" id="94840965"/>
<organism evidence="2 3">
    <name type="scientific">Tritrichomonas foetus</name>
    <dbReference type="NCBI Taxonomy" id="1144522"/>
    <lineage>
        <taxon>Eukaryota</taxon>
        <taxon>Metamonada</taxon>
        <taxon>Parabasalia</taxon>
        <taxon>Tritrichomonadida</taxon>
        <taxon>Tritrichomonadidae</taxon>
        <taxon>Tritrichomonas</taxon>
    </lineage>
</organism>
<comment type="caution">
    <text evidence="2">The sequence shown here is derived from an EMBL/GenBank/DDBJ whole genome shotgun (WGS) entry which is preliminary data.</text>
</comment>
<name>A0A1J4K2L5_9EUKA</name>
<evidence type="ECO:0000259" key="1">
    <source>
        <dbReference type="PROSITE" id="PS51186"/>
    </source>
</evidence>
<sequence length="221" mass="26512">MKILTFKKLTSKLNNEEKTIYLRKKYILNFEFQCLFSHRERLNFMLKKSIIPVNDNFTELSNFAIPILVDYFDKYFDKYIKPGIIQDWFNHVLSPKKIENDILNGMNYYYVLVDQKKAGYIAFRPEKDELFLSKFYVEKNARKNGLGRYAMDFVEEYGKSKNLKNVFCYVADYNEPSLAAYRKLGFTERGIFHFRETFKGDEIYEREFIMAKPIKPIIKCE</sequence>
<proteinExistence type="predicted"/>
<dbReference type="RefSeq" id="XP_068357124.1">
    <property type="nucleotide sequence ID" value="XM_068506261.1"/>
</dbReference>